<dbReference type="AlphaFoldDB" id="A0AAV2GUD2"/>
<reference evidence="1 2" key="1">
    <citation type="submission" date="2024-04" db="EMBL/GenBank/DDBJ databases">
        <authorList>
            <person name="Fracassetti M."/>
        </authorList>
    </citation>
    <scope>NUCLEOTIDE SEQUENCE [LARGE SCALE GENOMIC DNA]</scope>
</reference>
<gene>
    <name evidence="1" type="ORF">LTRI10_LOCUS52961</name>
</gene>
<organism evidence="1 2">
    <name type="scientific">Linum trigynum</name>
    <dbReference type="NCBI Taxonomy" id="586398"/>
    <lineage>
        <taxon>Eukaryota</taxon>
        <taxon>Viridiplantae</taxon>
        <taxon>Streptophyta</taxon>
        <taxon>Embryophyta</taxon>
        <taxon>Tracheophyta</taxon>
        <taxon>Spermatophyta</taxon>
        <taxon>Magnoliopsida</taxon>
        <taxon>eudicotyledons</taxon>
        <taxon>Gunneridae</taxon>
        <taxon>Pentapetalae</taxon>
        <taxon>rosids</taxon>
        <taxon>fabids</taxon>
        <taxon>Malpighiales</taxon>
        <taxon>Linaceae</taxon>
        <taxon>Linum</taxon>
    </lineage>
</organism>
<evidence type="ECO:0000313" key="1">
    <source>
        <dbReference type="EMBL" id="CAL1413754.1"/>
    </source>
</evidence>
<evidence type="ECO:0000313" key="2">
    <source>
        <dbReference type="Proteomes" id="UP001497516"/>
    </source>
</evidence>
<dbReference type="EMBL" id="OZ034822">
    <property type="protein sequence ID" value="CAL1413754.1"/>
    <property type="molecule type" value="Genomic_DNA"/>
</dbReference>
<proteinExistence type="predicted"/>
<accession>A0AAV2GUD2</accession>
<protein>
    <submittedName>
        <fullName evidence="1">Uncharacterized protein</fullName>
    </submittedName>
</protein>
<keyword evidence="2" id="KW-1185">Reference proteome</keyword>
<name>A0AAV2GUD2_9ROSI</name>
<dbReference type="Proteomes" id="UP001497516">
    <property type="component" value="Chromosome 9"/>
</dbReference>
<sequence length="81" mass="8888">MLLLLHSYFTARQASSSHRLGKDELVAGRDARTLHGLHGRLILGGYPRQSHPPTPDACALQDPGPCPLKEQNLLARRSDAH</sequence>